<evidence type="ECO:0000256" key="10">
    <source>
        <dbReference type="ARBA" id="ARBA00022741"/>
    </source>
</evidence>
<evidence type="ECO:0000256" key="19">
    <source>
        <dbReference type="ARBA" id="ARBA00023204"/>
    </source>
</evidence>
<protein>
    <recommendedName>
        <fullName evidence="5">DNA replication ATP-dependent helicase/nuclease DNA2</fullName>
        <ecNumber evidence="4">3.6.4.12</ecNumber>
    </recommendedName>
</protein>
<keyword evidence="21" id="KW-0511">Multifunctional enzyme</keyword>
<dbReference type="PANTHER" id="PTHR43788">
    <property type="entry name" value="DNA2/NAM7 HELICASE FAMILY MEMBER"/>
    <property type="match status" value="1"/>
</dbReference>
<dbReference type="EMBL" id="JABXXO010000001">
    <property type="protein sequence ID" value="KAF7784016.1"/>
    <property type="molecule type" value="Genomic_DNA"/>
</dbReference>
<dbReference type="PANTHER" id="PTHR43788:SF8">
    <property type="entry name" value="DNA-BINDING PROTEIN SMUBP-2"/>
    <property type="match status" value="1"/>
</dbReference>
<dbReference type="GO" id="GO:0006260">
    <property type="term" value="P:DNA replication"/>
    <property type="evidence" value="ECO:0007669"/>
    <property type="project" value="UniProtKB-KW"/>
</dbReference>
<evidence type="ECO:0000256" key="21">
    <source>
        <dbReference type="ARBA" id="ARBA00023268"/>
    </source>
</evidence>
<dbReference type="Pfam" id="PF13087">
    <property type="entry name" value="AAA_12"/>
    <property type="match status" value="1"/>
</dbReference>
<comment type="caution">
    <text evidence="27">The sequence shown here is derived from an EMBL/GenBank/DDBJ whole genome shotgun (WGS) entry which is preliminary data.</text>
</comment>
<keyword evidence="17" id="KW-0411">Iron-sulfur</keyword>
<dbReference type="GO" id="GO:0017116">
    <property type="term" value="F:single-stranded DNA helicase activity"/>
    <property type="evidence" value="ECO:0007669"/>
    <property type="project" value="InterPro"/>
</dbReference>
<dbReference type="InterPro" id="IPR047187">
    <property type="entry name" value="SF1_C_Upf1"/>
</dbReference>
<dbReference type="InterPro" id="IPR014808">
    <property type="entry name" value="DNA_replication_fac_Dna2_N"/>
</dbReference>
<evidence type="ECO:0000256" key="4">
    <source>
        <dbReference type="ARBA" id="ARBA00012551"/>
    </source>
</evidence>
<evidence type="ECO:0000259" key="24">
    <source>
        <dbReference type="Pfam" id="PF08696"/>
    </source>
</evidence>
<evidence type="ECO:0000256" key="6">
    <source>
        <dbReference type="ARBA" id="ARBA00022485"/>
    </source>
</evidence>
<dbReference type="CDD" id="cd18041">
    <property type="entry name" value="DEXXQc_DNA2"/>
    <property type="match status" value="1"/>
</dbReference>
<evidence type="ECO:0000256" key="15">
    <source>
        <dbReference type="ARBA" id="ARBA00022840"/>
    </source>
</evidence>
<feature type="region of interest" description="Disordered" evidence="23">
    <location>
        <begin position="148"/>
        <end position="168"/>
    </location>
</feature>
<evidence type="ECO:0000259" key="25">
    <source>
        <dbReference type="Pfam" id="PF13086"/>
    </source>
</evidence>
<dbReference type="EC" id="3.6.4.12" evidence="4"/>
<keyword evidence="20" id="KW-0539">Nucleus</keyword>
<feature type="domain" description="DNA2/NAM7 helicase helicase" evidence="25">
    <location>
        <begin position="844"/>
        <end position="947"/>
    </location>
</feature>
<keyword evidence="19" id="KW-0234">DNA repair</keyword>
<dbReference type="FunFam" id="3.40.50.300:FF:000789">
    <property type="entry name" value="DNA replication ATP-dependent helicase/nuclease DNA2"/>
    <property type="match status" value="1"/>
</dbReference>
<dbReference type="Proteomes" id="UP000629468">
    <property type="component" value="Unassembled WGS sequence"/>
</dbReference>
<evidence type="ECO:0000256" key="3">
    <source>
        <dbReference type="ARBA" id="ARBA00007913"/>
    </source>
</evidence>
<evidence type="ECO:0000259" key="26">
    <source>
        <dbReference type="Pfam" id="PF13087"/>
    </source>
</evidence>
<evidence type="ECO:0000256" key="14">
    <source>
        <dbReference type="ARBA" id="ARBA00022806"/>
    </source>
</evidence>
<keyword evidence="14" id="KW-0347">Helicase</keyword>
<dbReference type="InterPro" id="IPR041677">
    <property type="entry name" value="DNA2/NAM7_AAA_11"/>
</dbReference>
<evidence type="ECO:0000256" key="17">
    <source>
        <dbReference type="ARBA" id="ARBA00023014"/>
    </source>
</evidence>
<dbReference type="GO" id="GO:0003677">
    <property type="term" value="F:DNA binding"/>
    <property type="evidence" value="ECO:0007669"/>
    <property type="project" value="UniProtKB-KW"/>
</dbReference>
<dbReference type="Pfam" id="PF08696">
    <property type="entry name" value="Dna2"/>
    <property type="match status" value="1"/>
</dbReference>
<dbReference type="GO" id="GO:0016787">
    <property type="term" value="F:hydrolase activity"/>
    <property type="evidence" value="ECO:0007669"/>
    <property type="project" value="UniProtKB-KW"/>
</dbReference>
<dbReference type="InterPro" id="IPR041679">
    <property type="entry name" value="DNA2/NAM7-like_C"/>
</dbReference>
<comment type="similarity">
    <text evidence="3">Belongs to the DNA2/NAM7 helicase family.</text>
</comment>
<keyword evidence="16" id="KW-0408">Iron</keyword>
<feature type="compositionally biased region" description="Basic and acidic residues" evidence="23">
    <location>
        <begin position="1315"/>
        <end position="1324"/>
    </location>
</feature>
<keyword evidence="13" id="KW-0378">Hydrolase</keyword>
<dbReference type="GO" id="GO:0005634">
    <property type="term" value="C:nucleus"/>
    <property type="evidence" value="ECO:0007669"/>
    <property type="project" value="UniProtKB-SubCell"/>
</dbReference>
<sequence>MPPSHKDEAEFMCSLLCDLDAASSFPPPRTPLKPHTAKLVHHATGNLNPKARTRSNRASTTSQKSDVDITTLLGGAESPGRSDMLSPVETSSCTPQKPHVAHALTSVEQGGPQADKDTLPTIPVASATTHPEDIAMLLEGAEDWDWSDMLTPKKGTPSPKKARLNSNFGSPYKPLHHASQREYRGPICTRCIVESVSGDSLQKVLAVKTDPGGEKRTVILRDDWIMSDVCNGDVINIIGAFETVSPTSSSSITCTAYITSKSNYLIRHPDILVTATTLANAAQCRRKPILAGLVRSTSDITPALVWGNILHEVMELCLQENCWDQAWIERKIDEFVRKNLVSVMRIEMSVEQASHEVKVRASGLLAFARKYMGSKPKSEGVLTDTRSNPGDPESLLAITDLLDAEEDIWSPTYGLKGKIDATVHSIISQPKPPPHQINHYLSKSTGTDVISGAMPFEIKTGRTVAGVEHRAQTMLYALLVAERYHQEVDGGLLYYTQKEEVVRVPVVRNELKGLIMGRNDIAGYMKRRSDQARGESETDIEDEPFLPPTIDDERVCKRCYALDTCLLYRKAVEGVVDTSSPIASTYELKTSHLTPQQLDFFKKWEKLISLEERDINRFKKELWTMGAKEREKKGRCFAGLVMDVGFDPAAFRLGGVGYDEDGVDNTDADRLNLGKDKIHKFTYRFTRSSNTEDWAQEGSAQGLANGEERESLLKGHMSIGEPITISVEPDLLALARGFIVDLTPRMVTVGVDHKLDLERIRWRLATRHLDTHGHDHIVFRVDKDDLFGGMARIRDNLAQMFYAEGDAMRLKLVVDLQKPEFEKLHWIGDRYSRDWQKFEKHTQKLNLNQKEAVKKVLSAQDYAIILGMPGTGKTGVIASLVKVLVSMGKSVLISAYTHSAVDNVLLRLKSEAGKEGLGFGLLRLGNLDKIHPDVQEFTLAKRKQATTVEQLQTQLMSPPLVATTCLSVDHAIFDRRRFDYCIIDEASQITLPACLGPLRFAKTFVLVGDHFQLPPLVRSTQARQGGLDVSLFRRLADAHPKAVIELAEQYRMNEEIMTLSNRLIYRNKLKPGSESVRKRTLVIPQFDLVEQLCERTGCEREGVRKCWLKHLLDENCKAVFVNTDNIPGHESRVGDLIQNEVEAELVTQVTKALIMGGVSPEEVGIITLYRQQLKLISHLLGERKDVEILTADRSQGRDKEVVIFSMVRSNDEGRTGDLIKDWRRMNVSFTRARSKLIIFGSRRTLETTPLLKEFFYLMDEKAWVLNMPREAHVPHFSCMRDITPGNIDAEVDAKFGLESKLTPSKRNIDENENIPDGRDRDQRPKKQMKNSHGIDSGILKGKPLLQDVINEGL</sequence>
<evidence type="ECO:0000313" key="28">
    <source>
        <dbReference type="Proteomes" id="UP000629468"/>
    </source>
</evidence>
<comment type="cofactor">
    <cofactor evidence="1">
        <name>[4Fe-4S] cluster</name>
        <dbReference type="ChEBI" id="CHEBI:49883"/>
    </cofactor>
</comment>
<organism evidence="27 28">
    <name type="scientific">Agaricus bisporus var. burnettii</name>
    <dbReference type="NCBI Taxonomy" id="192524"/>
    <lineage>
        <taxon>Eukaryota</taxon>
        <taxon>Fungi</taxon>
        <taxon>Dikarya</taxon>
        <taxon>Basidiomycota</taxon>
        <taxon>Agaricomycotina</taxon>
        <taxon>Agaricomycetes</taxon>
        <taxon>Agaricomycetidae</taxon>
        <taxon>Agaricales</taxon>
        <taxon>Agaricineae</taxon>
        <taxon>Agaricaceae</taxon>
        <taxon>Agaricus</taxon>
    </lineage>
</organism>
<dbReference type="CDD" id="cd22318">
    <property type="entry name" value="DNA2_N-like"/>
    <property type="match status" value="1"/>
</dbReference>
<keyword evidence="8" id="KW-0540">Nuclease</keyword>
<feature type="domain" description="DNA2/NAM7 helicase-like C-terminal" evidence="26">
    <location>
        <begin position="1027"/>
        <end position="1242"/>
    </location>
</feature>
<evidence type="ECO:0000256" key="11">
    <source>
        <dbReference type="ARBA" id="ARBA00022759"/>
    </source>
</evidence>
<proteinExistence type="inferred from homology"/>
<evidence type="ECO:0000256" key="2">
    <source>
        <dbReference type="ARBA" id="ARBA00004123"/>
    </source>
</evidence>
<keyword evidence="9" id="KW-0479">Metal-binding</keyword>
<reference evidence="27 28" key="1">
    <citation type="journal article" name="Sci. Rep.">
        <title>Telomere-to-telomere assembled and centromere annotated genomes of the two main subspecies of the button mushroom Agaricus bisporus reveal especially polymorphic chromosome ends.</title>
        <authorList>
            <person name="Sonnenberg A.S.M."/>
            <person name="Sedaghat-Telgerd N."/>
            <person name="Lavrijssen B."/>
            <person name="Ohm R.A."/>
            <person name="Hendrickx P.M."/>
            <person name="Scholtmeijer K."/>
            <person name="Baars J.J.P."/>
            <person name="van Peer A."/>
        </authorList>
    </citation>
    <scope>NUCLEOTIDE SEQUENCE [LARGE SCALE GENOMIC DNA]</scope>
    <source>
        <strain evidence="27 28">H119_p4</strain>
    </source>
</reference>
<dbReference type="Gene3D" id="3.90.320.10">
    <property type="match status" value="1"/>
</dbReference>
<name>A0A8H7KKP6_AGABI</name>
<evidence type="ECO:0000256" key="5">
    <source>
        <dbReference type="ARBA" id="ARBA00021516"/>
    </source>
</evidence>
<dbReference type="GO" id="GO:0046872">
    <property type="term" value="F:metal ion binding"/>
    <property type="evidence" value="ECO:0007669"/>
    <property type="project" value="UniProtKB-KW"/>
</dbReference>
<keyword evidence="6" id="KW-0004">4Fe-4S</keyword>
<keyword evidence="11" id="KW-0255">Endonuclease</keyword>
<feature type="region of interest" description="Disordered" evidence="23">
    <location>
        <begin position="27"/>
        <end position="101"/>
    </location>
</feature>
<feature type="domain" description="DNA2/NAM7 helicase helicase" evidence="25">
    <location>
        <begin position="952"/>
        <end position="1019"/>
    </location>
</feature>
<dbReference type="CDD" id="cd18808">
    <property type="entry name" value="SF1_C_Upf1"/>
    <property type="match status" value="1"/>
</dbReference>
<evidence type="ECO:0000256" key="23">
    <source>
        <dbReference type="SAM" id="MobiDB-lite"/>
    </source>
</evidence>
<keyword evidence="15" id="KW-0067">ATP-binding</keyword>
<dbReference type="FunFam" id="3.40.50.300:FF:001170">
    <property type="entry name" value="DNA replication helicase Dna2"/>
    <property type="match status" value="1"/>
</dbReference>
<dbReference type="InterPro" id="IPR011604">
    <property type="entry name" value="PDDEXK-like_dom_sf"/>
</dbReference>
<feature type="domain" description="DNA replication factor Dna2 N-terminal" evidence="24">
    <location>
        <begin position="211"/>
        <end position="424"/>
    </location>
</feature>
<feature type="region of interest" description="Disordered" evidence="23">
    <location>
        <begin position="1302"/>
        <end position="1339"/>
    </location>
</feature>
<dbReference type="GO" id="GO:0051539">
    <property type="term" value="F:4 iron, 4 sulfur cluster binding"/>
    <property type="evidence" value="ECO:0007669"/>
    <property type="project" value="UniProtKB-KW"/>
</dbReference>
<keyword evidence="12" id="KW-0227">DNA damage</keyword>
<dbReference type="GO" id="GO:0005524">
    <property type="term" value="F:ATP binding"/>
    <property type="evidence" value="ECO:0007669"/>
    <property type="project" value="UniProtKB-KW"/>
</dbReference>
<evidence type="ECO:0000256" key="22">
    <source>
        <dbReference type="ARBA" id="ARBA00047995"/>
    </source>
</evidence>
<evidence type="ECO:0000256" key="8">
    <source>
        <dbReference type="ARBA" id="ARBA00022722"/>
    </source>
</evidence>
<evidence type="ECO:0000256" key="13">
    <source>
        <dbReference type="ARBA" id="ARBA00022801"/>
    </source>
</evidence>
<dbReference type="GO" id="GO:0006281">
    <property type="term" value="P:DNA repair"/>
    <property type="evidence" value="ECO:0007669"/>
    <property type="project" value="UniProtKB-KW"/>
</dbReference>
<evidence type="ECO:0000256" key="1">
    <source>
        <dbReference type="ARBA" id="ARBA00001966"/>
    </source>
</evidence>
<dbReference type="InterPro" id="IPR027417">
    <property type="entry name" value="P-loop_NTPase"/>
</dbReference>
<dbReference type="GO" id="GO:0043139">
    <property type="term" value="F:5'-3' DNA helicase activity"/>
    <property type="evidence" value="ECO:0007669"/>
    <property type="project" value="TreeGrafter"/>
</dbReference>
<dbReference type="Gene3D" id="3.40.50.300">
    <property type="entry name" value="P-loop containing nucleotide triphosphate hydrolases"/>
    <property type="match status" value="2"/>
</dbReference>
<keyword evidence="10" id="KW-0547">Nucleotide-binding</keyword>
<dbReference type="InterPro" id="IPR026851">
    <property type="entry name" value="Dna2/JHS1_DEXXQ-box"/>
</dbReference>
<dbReference type="InterPro" id="IPR050534">
    <property type="entry name" value="Coronavir_polyprotein_1ab"/>
</dbReference>
<evidence type="ECO:0000256" key="16">
    <source>
        <dbReference type="ARBA" id="ARBA00023004"/>
    </source>
</evidence>
<evidence type="ECO:0000313" key="27">
    <source>
        <dbReference type="EMBL" id="KAF7784016.1"/>
    </source>
</evidence>
<keyword evidence="18" id="KW-0238">DNA-binding</keyword>
<dbReference type="Pfam" id="PF13086">
    <property type="entry name" value="AAA_11"/>
    <property type="match status" value="2"/>
</dbReference>
<evidence type="ECO:0000256" key="20">
    <source>
        <dbReference type="ARBA" id="ARBA00023242"/>
    </source>
</evidence>
<gene>
    <name evidence="27" type="ORF">Agabi119p4_181</name>
</gene>
<comment type="subcellular location">
    <subcellularLocation>
        <location evidence="2">Nucleus</location>
    </subcellularLocation>
</comment>
<evidence type="ECO:0000256" key="12">
    <source>
        <dbReference type="ARBA" id="ARBA00022763"/>
    </source>
</evidence>
<evidence type="ECO:0000256" key="7">
    <source>
        <dbReference type="ARBA" id="ARBA00022705"/>
    </source>
</evidence>
<evidence type="ECO:0000256" key="18">
    <source>
        <dbReference type="ARBA" id="ARBA00023125"/>
    </source>
</evidence>
<dbReference type="GO" id="GO:0004519">
    <property type="term" value="F:endonuclease activity"/>
    <property type="evidence" value="ECO:0007669"/>
    <property type="project" value="UniProtKB-KW"/>
</dbReference>
<accession>A0A8H7KKP6</accession>
<evidence type="ECO:0000256" key="9">
    <source>
        <dbReference type="ARBA" id="ARBA00022723"/>
    </source>
</evidence>
<comment type="catalytic activity">
    <reaction evidence="22">
        <text>ATP + H2O = ADP + phosphate + H(+)</text>
        <dbReference type="Rhea" id="RHEA:13065"/>
        <dbReference type="ChEBI" id="CHEBI:15377"/>
        <dbReference type="ChEBI" id="CHEBI:15378"/>
        <dbReference type="ChEBI" id="CHEBI:30616"/>
        <dbReference type="ChEBI" id="CHEBI:43474"/>
        <dbReference type="ChEBI" id="CHEBI:456216"/>
        <dbReference type="EC" id="3.6.4.12"/>
    </reaction>
</comment>
<dbReference type="SUPFAM" id="SSF52540">
    <property type="entry name" value="P-loop containing nucleoside triphosphate hydrolases"/>
    <property type="match status" value="1"/>
</dbReference>
<keyword evidence="7" id="KW-0235">DNA replication</keyword>